<evidence type="ECO:0000313" key="9">
    <source>
        <dbReference type="Proteomes" id="UP001565368"/>
    </source>
</evidence>
<accession>A0ABR3QG26</accession>
<comment type="subcellular location">
    <subcellularLocation>
        <location evidence="1">Cytoplasm</location>
    </subcellularLocation>
</comment>
<name>A0ABR3QG26_9TREE</name>
<dbReference type="EMBL" id="JBBXJM010000001">
    <property type="protein sequence ID" value="KAL1413607.1"/>
    <property type="molecule type" value="Genomic_DNA"/>
</dbReference>
<feature type="compositionally biased region" description="Basic and acidic residues" evidence="6">
    <location>
        <begin position="261"/>
        <end position="270"/>
    </location>
</feature>
<dbReference type="PANTHER" id="PTHR45709">
    <property type="entry name" value="LARGE SUBUNIT GTPASE 1 HOMOLOG-RELATED"/>
    <property type="match status" value="1"/>
</dbReference>
<proteinExistence type="predicted"/>
<dbReference type="GeneID" id="95982425"/>
<dbReference type="RefSeq" id="XP_069213551.1">
    <property type="nucleotide sequence ID" value="XM_069350007.1"/>
</dbReference>
<dbReference type="InterPro" id="IPR006073">
    <property type="entry name" value="GTP-bd"/>
</dbReference>
<feature type="compositionally biased region" description="Acidic residues" evidence="6">
    <location>
        <begin position="597"/>
        <end position="608"/>
    </location>
</feature>
<keyword evidence="5" id="KW-0342">GTP-binding</keyword>
<evidence type="ECO:0000256" key="6">
    <source>
        <dbReference type="SAM" id="MobiDB-lite"/>
    </source>
</evidence>
<evidence type="ECO:0000256" key="4">
    <source>
        <dbReference type="ARBA" id="ARBA00022801"/>
    </source>
</evidence>
<feature type="region of interest" description="Disordered" evidence="6">
    <location>
        <begin position="570"/>
        <end position="608"/>
    </location>
</feature>
<organism evidence="8 9">
    <name type="scientific">Vanrija albida</name>
    <dbReference type="NCBI Taxonomy" id="181172"/>
    <lineage>
        <taxon>Eukaryota</taxon>
        <taxon>Fungi</taxon>
        <taxon>Dikarya</taxon>
        <taxon>Basidiomycota</taxon>
        <taxon>Agaricomycotina</taxon>
        <taxon>Tremellomycetes</taxon>
        <taxon>Trichosporonales</taxon>
        <taxon>Trichosporonaceae</taxon>
        <taxon>Vanrija</taxon>
    </lineage>
</organism>
<reference evidence="8 9" key="1">
    <citation type="submission" date="2023-08" db="EMBL/GenBank/DDBJ databases">
        <title>Annotated Genome Sequence of Vanrija albida AlHP1.</title>
        <authorList>
            <person name="Herzog R."/>
        </authorList>
    </citation>
    <scope>NUCLEOTIDE SEQUENCE [LARGE SCALE GENOMIC DNA]</scope>
    <source>
        <strain evidence="8 9">AlHP1</strain>
    </source>
</reference>
<dbReference type="InterPro" id="IPR030378">
    <property type="entry name" value="G_CP_dom"/>
</dbReference>
<evidence type="ECO:0000256" key="5">
    <source>
        <dbReference type="ARBA" id="ARBA00023134"/>
    </source>
</evidence>
<gene>
    <name evidence="8" type="ORF">Q8F55_001382</name>
</gene>
<feature type="compositionally biased region" description="Basic residues" evidence="6">
    <location>
        <begin position="735"/>
        <end position="753"/>
    </location>
</feature>
<evidence type="ECO:0000313" key="8">
    <source>
        <dbReference type="EMBL" id="KAL1413607.1"/>
    </source>
</evidence>
<evidence type="ECO:0000256" key="3">
    <source>
        <dbReference type="ARBA" id="ARBA00022741"/>
    </source>
</evidence>
<keyword evidence="3" id="KW-0547">Nucleotide-binding</keyword>
<comment type="caution">
    <text evidence="8">The sequence shown here is derived from an EMBL/GenBank/DDBJ whole genome shotgun (WGS) entry which is preliminary data.</text>
</comment>
<feature type="compositionally biased region" description="Acidic residues" evidence="6">
    <location>
        <begin position="271"/>
        <end position="316"/>
    </location>
</feature>
<keyword evidence="2" id="KW-0963">Cytoplasm</keyword>
<dbReference type="Pfam" id="PF01926">
    <property type="entry name" value="MMR_HSR1"/>
    <property type="match status" value="1"/>
</dbReference>
<feature type="region of interest" description="Disordered" evidence="6">
    <location>
        <begin position="675"/>
        <end position="753"/>
    </location>
</feature>
<feature type="region of interest" description="Disordered" evidence="6">
    <location>
        <begin position="261"/>
        <end position="321"/>
    </location>
</feature>
<dbReference type="CDD" id="cd01857">
    <property type="entry name" value="HSR1_MMR1"/>
    <property type="match status" value="1"/>
</dbReference>
<dbReference type="PROSITE" id="PS51721">
    <property type="entry name" value="G_CP"/>
    <property type="match status" value="1"/>
</dbReference>
<evidence type="ECO:0000259" key="7">
    <source>
        <dbReference type="PROSITE" id="PS51721"/>
    </source>
</evidence>
<dbReference type="PANTHER" id="PTHR45709:SF2">
    <property type="entry name" value="LARGE SUBUNIT GTPASE 1 HOMOLOG"/>
    <property type="match status" value="1"/>
</dbReference>
<dbReference type="Proteomes" id="UP001565368">
    <property type="component" value="Unassembled WGS sequence"/>
</dbReference>
<dbReference type="InterPro" id="IPR043358">
    <property type="entry name" value="GNL1-like"/>
</dbReference>
<dbReference type="InterPro" id="IPR027417">
    <property type="entry name" value="P-loop_NTPase"/>
</dbReference>
<feature type="domain" description="CP-type G" evidence="7">
    <location>
        <begin position="162"/>
        <end position="435"/>
    </location>
</feature>
<sequence>MAPNRTKVSKAGLGKALINRKHKEAIAPQESQLYTLDDSNPLASVTHERDLDSFLANAALADADFTTERSKMRIVAGPGMPAAAINPYLLSATETKKVAKKQYDMRHGLKVPRRPAWTRTMTRQQLEQQERDSFLDWRRDLAHLAEDTSLLLTPFERNIQLWRQLWRVLERSHLIVQIVDARNPLNFRSADLEAYVKEVGDETTGDDVTVPGKGKRKALLLINKADLLTYDQRSVWADYFEEHGITYAFFSAANAAALQEQAEKQRRREEGLDDEDDEDDEDDDDDDDEDDEVDHDDEELDLEEDDEIDEDVEEEADKQADEVVKQFEETNLDDQEPAELEDIRTRVLSVTELEDLFINSAPPLSDFATTRDPNPTKLMVGLVGYPNVGKSSTINALIGSKKVSVSATPGKTKHFQTLVLSDEITLCDCPGLVFPQFANTQADMICDGVLPIDQMREYSAPVELVCQRIPRAILEGTYGIRIDVKDVEDGGTGKVGWEDLLSAYAIARGMTRASFGMPDTSRASRYVLKDYVNAKLLYARAPPGIDEEEYMATSREQTLAALEEEYANGRKRAPETHVSKNADTYVAPAASGPAPGDEYDEFEGEEGVGEEGVDVDGAEGSIAAAGTSTAPANDRELQGRLPTVRATKATAASAPARTGKQRAAALENAFFTESGPAPRPVVKGRSQGAAVETESGGTGGAGFSRSTMYPHQRRLGPDGRPLLEPVIGTNERNNSKKHFKEKKGKQRSGRGYD</sequence>
<keyword evidence="4" id="KW-0378">Hydrolase</keyword>
<protein>
    <recommendedName>
        <fullName evidence="7">CP-type G domain-containing protein</fullName>
    </recommendedName>
</protein>
<dbReference type="Gene3D" id="3.40.50.300">
    <property type="entry name" value="P-loop containing nucleotide triphosphate hydrolases"/>
    <property type="match status" value="2"/>
</dbReference>
<dbReference type="SUPFAM" id="SSF52540">
    <property type="entry name" value="P-loop containing nucleoside triphosphate hydrolases"/>
    <property type="match status" value="1"/>
</dbReference>
<keyword evidence="9" id="KW-1185">Reference proteome</keyword>
<evidence type="ECO:0000256" key="1">
    <source>
        <dbReference type="ARBA" id="ARBA00004496"/>
    </source>
</evidence>
<evidence type="ECO:0000256" key="2">
    <source>
        <dbReference type="ARBA" id="ARBA00022490"/>
    </source>
</evidence>